<dbReference type="Pfam" id="PF00096">
    <property type="entry name" value="zf-C2H2"/>
    <property type="match status" value="1"/>
</dbReference>
<sequence>MHISNSHQNSVGKQAKPIKKGIDEMDDDSRFGCCFVRCYNTFESYEELENHAETVHELLRIQHTQDREYTQIICQICQKGFENEQTYERHRTADKNRKHVCRTCGAKYVSKSTLLQHERSNCGKIAQYQCSECDKSFMSLGGFRNHQEVHSSKRSHVCDICGRGFLRKGILKDHMNTVHSKARLFQCTLCSKSFTSRNVFQSHQMTHTKEKPYQCRHCEKRYYKTSDRTMHENQVHLGIRPFKCSYCTASFIRDRERRLHERIHTKAKLYSCELCPEGYNKFAEYKAHRSSEHGLDTLMDLGPVTMAAVHGEQEQTNSQRAECKLEIEIFDIAD</sequence>
<evidence type="ECO:0000256" key="4">
    <source>
        <dbReference type="ARBA" id="ARBA00022771"/>
    </source>
</evidence>
<dbReference type="SMART" id="SM00355">
    <property type="entry name" value="ZnF_C2H2"/>
    <property type="match status" value="9"/>
</dbReference>
<reference evidence="8" key="2">
    <citation type="submission" date="2020-05" db="UniProtKB">
        <authorList>
            <consortium name="EnsemblMetazoa"/>
        </authorList>
    </citation>
    <scope>IDENTIFICATION</scope>
    <source>
        <strain evidence="8">LVP_AGWG</strain>
    </source>
</reference>
<dbReference type="AlphaFoldDB" id="A0A6I8TTV0"/>
<dbReference type="PANTHER" id="PTHR24390:SF226">
    <property type="entry name" value="GH10523P-RELATED"/>
    <property type="match status" value="1"/>
</dbReference>
<evidence type="ECO:0000256" key="5">
    <source>
        <dbReference type="ARBA" id="ARBA00022833"/>
    </source>
</evidence>
<dbReference type="Pfam" id="PF12874">
    <property type="entry name" value="zf-met"/>
    <property type="match status" value="2"/>
</dbReference>
<dbReference type="EnsemblMetazoa" id="AAEL026244-RA">
    <property type="protein sequence ID" value="AAEL026244-PA"/>
    <property type="gene ID" value="AAEL026244"/>
</dbReference>
<organism evidence="8 9">
    <name type="scientific">Aedes aegypti</name>
    <name type="common">Yellowfever mosquito</name>
    <name type="synonym">Culex aegypti</name>
    <dbReference type="NCBI Taxonomy" id="7159"/>
    <lineage>
        <taxon>Eukaryota</taxon>
        <taxon>Metazoa</taxon>
        <taxon>Ecdysozoa</taxon>
        <taxon>Arthropoda</taxon>
        <taxon>Hexapoda</taxon>
        <taxon>Insecta</taxon>
        <taxon>Pterygota</taxon>
        <taxon>Neoptera</taxon>
        <taxon>Endopterygota</taxon>
        <taxon>Diptera</taxon>
        <taxon>Nematocera</taxon>
        <taxon>Culicoidea</taxon>
        <taxon>Culicidae</taxon>
        <taxon>Culicinae</taxon>
        <taxon>Aedini</taxon>
        <taxon>Aedes</taxon>
        <taxon>Stegomyia</taxon>
    </lineage>
</organism>
<keyword evidence="2" id="KW-0479">Metal-binding</keyword>
<dbReference type="GO" id="GO:0000978">
    <property type="term" value="F:RNA polymerase II cis-regulatory region sequence-specific DNA binding"/>
    <property type="evidence" value="ECO:0007669"/>
    <property type="project" value="TreeGrafter"/>
</dbReference>
<gene>
    <name evidence="8" type="primary">110677147</name>
</gene>
<name>A0A6I8TTV0_AEDAE</name>
<dbReference type="GO" id="GO:0003700">
    <property type="term" value="F:DNA-binding transcription factor activity"/>
    <property type="evidence" value="ECO:0007669"/>
    <property type="project" value="TreeGrafter"/>
</dbReference>
<dbReference type="OrthoDB" id="10018191at2759"/>
<dbReference type="GO" id="GO:0005634">
    <property type="term" value="C:nucleus"/>
    <property type="evidence" value="ECO:0007669"/>
    <property type="project" value="UniProtKB-SubCell"/>
</dbReference>
<evidence type="ECO:0000256" key="2">
    <source>
        <dbReference type="ARBA" id="ARBA00022723"/>
    </source>
</evidence>
<reference evidence="8 9" key="1">
    <citation type="submission" date="2017-06" db="EMBL/GenBank/DDBJ databases">
        <title>Aedes aegypti genome working group (AGWG) sequencing and assembly.</title>
        <authorList>
            <consortium name="Aedes aegypti Genome Working Group (AGWG)"/>
            <person name="Matthews B.J."/>
        </authorList>
    </citation>
    <scope>NUCLEOTIDE SEQUENCE [LARGE SCALE GENOMIC DNA]</scope>
    <source>
        <strain evidence="8 9">LVP_AGWG</strain>
    </source>
</reference>
<keyword evidence="9" id="KW-1185">Reference proteome</keyword>
<evidence type="ECO:0000313" key="9">
    <source>
        <dbReference type="Proteomes" id="UP000008820"/>
    </source>
</evidence>
<evidence type="ECO:0000313" key="8">
    <source>
        <dbReference type="EnsemblMetazoa" id="AAEL026244-PA"/>
    </source>
</evidence>
<dbReference type="GO" id="GO:0006357">
    <property type="term" value="P:regulation of transcription by RNA polymerase II"/>
    <property type="evidence" value="ECO:0007669"/>
    <property type="project" value="TreeGrafter"/>
</dbReference>
<accession>A0A6I8TTV0</accession>
<evidence type="ECO:0000256" key="1">
    <source>
        <dbReference type="ARBA" id="ARBA00004123"/>
    </source>
</evidence>
<feature type="domain" description="C2H2-type" evidence="7">
    <location>
        <begin position="128"/>
        <end position="155"/>
    </location>
</feature>
<evidence type="ECO:0000256" key="6">
    <source>
        <dbReference type="ARBA" id="ARBA00023242"/>
    </source>
</evidence>
<feature type="domain" description="C2H2-type" evidence="7">
    <location>
        <begin position="213"/>
        <end position="241"/>
    </location>
</feature>
<dbReference type="InterPro" id="IPR013087">
    <property type="entry name" value="Znf_C2H2_type"/>
</dbReference>
<feature type="domain" description="C2H2-type" evidence="7">
    <location>
        <begin position="242"/>
        <end position="269"/>
    </location>
</feature>
<keyword evidence="3" id="KW-0677">Repeat</keyword>
<dbReference type="PROSITE" id="PS50157">
    <property type="entry name" value="ZINC_FINGER_C2H2_2"/>
    <property type="match status" value="6"/>
</dbReference>
<comment type="subcellular location">
    <subcellularLocation>
        <location evidence="1">Nucleus</location>
    </subcellularLocation>
</comment>
<keyword evidence="5" id="KW-0862">Zinc</keyword>
<dbReference type="GO" id="GO:0008270">
    <property type="term" value="F:zinc ion binding"/>
    <property type="evidence" value="ECO:0007669"/>
    <property type="project" value="UniProtKB-KW"/>
</dbReference>
<dbReference type="PANTHER" id="PTHR24390">
    <property type="entry name" value="ZINC FINGER PROTEIN"/>
    <property type="match status" value="1"/>
</dbReference>
<keyword evidence="6" id="KW-0539">Nucleus</keyword>
<evidence type="ECO:0000259" key="7">
    <source>
        <dbReference type="PROSITE" id="PS50157"/>
    </source>
</evidence>
<dbReference type="Gene3D" id="3.30.160.60">
    <property type="entry name" value="Classic Zinc Finger"/>
    <property type="match status" value="6"/>
</dbReference>
<dbReference type="InParanoid" id="A0A6I8TTV0"/>
<feature type="domain" description="C2H2-type" evidence="7">
    <location>
        <begin position="185"/>
        <end position="212"/>
    </location>
</feature>
<dbReference type="PROSITE" id="PS00028">
    <property type="entry name" value="ZINC_FINGER_C2H2_1"/>
    <property type="match status" value="7"/>
</dbReference>
<feature type="domain" description="C2H2-type" evidence="7">
    <location>
        <begin position="156"/>
        <end position="184"/>
    </location>
</feature>
<protein>
    <recommendedName>
        <fullName evidence="7">C2H2-type domain-containing protein</fullName>
    </recommendedName>
</protein>
<keyword evidence="4" id="KW-0863">Zinc-finger</keyword>
<feature type="domain" description="C2H2-type" evidence="7">
    <location>
        <begin position="99"/>
        <end position="126"/>
    </location>
</feature>
<dbReference type="InterPro" id="IPR036236">
    <property type="entry name" value="Znf_C2H2_sf"/>
</dbReference>
<dbReference type="Proteomes" id="UP000008820">
    <property type="component" value="Chromosome 2"/>
</dbReference>
<dbReference type="SUPFAM" id="SSF57667">
    <property type="entry name" value="beta-beta-alpha zinc fingers"/>
    <property type="match status" value="4"/>
</dbReference>
<proteinExistence type="predicted"/>
<evidence type="ECO:0000256" key="3">
    <source>
        <dbReference type="ARBA" id="ARBA00022737"/>
    </source>
</evidence>